<organism evidence="1 2">
    <name type="scientific">Kordia aestuariivivens</name>
    <dbReference type="NCBI Taxonomy" id="2759037"/>
    <lineage>
        <taxon>Bacteria</taxon>
        <taxon>Pseudomonadati</taxon>
        <taxon>Bacteroidota</taxon>
        <taxon>Flavobacteriia</taxon>
        <taxon>Flavobacteriales</taxon>
        <taxon>Flavobacteriaceae</taxon>
        <taxon>Kordia</taxon>
    </lineage>
</organism>
<evidence type="ECO:0000313" key="2">
    <source>
        <dbReference type="Proteomes" id="UP000619238"/>
    </source>
</evidence>
<comment type="caution">
    <text evidence="1">The sequence shown here is derived from an EMBL/GenBank/DDBJ whole genome shotgun (WGS) entry which is preliminary data.</text>
</comment>
<dbReference type="EMBL" id="JACGWS010000023">
    <property type="protein sequence ID" value="MBC8757605.1"/>
    <property type="molecule type" value="Genomic_DNA"/>
</dbReference>
<keyword evidence="2" id="KW-1185">Reference proteome</keyword>
<name>A0ABR7QGA1_9FLAO</name>
<evidence type="ECO:0008006" key="3">
    <source>
        <dbReference type="Google" id="ProtNLM"/>
    </source>
</evidence>
<accession>A0ABR7QGA1</accession>
<evidence type="ECO:0000313" key="1">
    <source>
        <dbReference type="EMBL" id="MBC8757605.1"/>
    </source>
</evidence>
<dbReference type="InterPro" id="IPR058238">
    <property type="entry name" value="Lant_leader_dom"/>
</dbReference>
<dbReference type="RefSeq" id="WP_187564647.1">
    <property type="nucleotide sequence ID" value="NZ_JACGWS010000023.1"/>
</dbReference>
<protein>
    <recommendedName>
        <fullName evidence="3">Bacteriocin</fullName>
    </recommendedName>
</protein>
<dbReference type="NCBIfam" id="NF038153">
    <property type="entry name" value="lant_leader_L1a"/>
    <property type="match status" value="1"/>
</dbReference>
<gene>
    <name evidence="1" type="ORF">H2O64_23255</name>
</gene>
<sequence length="88" mass="9469">MKKQKLGLNKLSLTKSRIAELNTSNVVGGTRRRETTNPQCIITGIYDGCEVTANECQTNIACTNNNCGGGSGTTTDQTQQFISCYEAC</sequence>
<reference evidence="1 2" key="1">
    <citation type="submission" date="2020-07" db="EMBL/GenBank/DDBJ databases">
        <title>Description of Kordia aestuariivivens sp. nov., isolated from a tidal flat.</title>
        <authorList>
            <person name="Park S."/>
            <person name="Yoon J.-H."/>
        </authorList>
    </citation>
    <scope>NUCLEOTIDE SEQUENCE [LARGE SCALE GENOMIC DNA]</scope>
    <source>
        <strain evidence="1 2">YSTF-M3</strain>
    </source>
</reference>
<dbReference type="Proteomes" id="UP000619238">
    <property type="component" value="Unassembled WGS sequence"/>
</dbReference>
<proteinExistence type="predicted"/>